<protein>
    <submittedName>
        <fullName evidence="1">Uncharacterized protein</fullName>
    </submittedName>
</protein>
<name>A0A4P6LRY5_9FIRM</name>
<dbReference type="Proteomes" id="UP000289794">
    <property type="component" value="Chromosome"/>
</dbReference>
<dbReference type="EMBL" id="CP035945">
    <property type="protein sequence ID" value="QBE94609.1"/>
    <property type="molecule type" value="Genomic_DNA"/>
</dbReference>
<sequence>MGRTRIVLLFNDENADQKEVCDYLKSQPRSKTALVTELVQAWLRAKEGGSPVYAGEPAENIGQSIEVLKSQITEELLQDRSFIQKVTERISSQVPERGCSDDADCPEEETGMGFDFDEDMLLSGMSMFETQI</sequence>
<gene>
    <name evidence="1" type="ORF">PMF13cell1_00102</name>
</gene>
<organism evidence="1 2">
    <name type="scientific">Blautia producta</name>
    <dbReference type="NCBI Taxonomy" id="33035"/>
    <lineage>
        <taxon>Bacteria</taxon>
        <taxon>Bacillati</taxon>
        <taxon>Bacillota</taxon>
        <taxon>Clostridia</taxon>
        <taxon>Lachnospirales</taxon>
        <taxon>Lachnospiraceae</taxon>
        <taxon>Blautia</taxon>
    </lineage>
</organism>
<accession>A0A4P6LRY5</accession>
<evidence type="ECO:0000313" key="2">
    <source>
        <dbReference type="Proteomes" id="UP000289794"/>
    </source>
</evidence>
<dbReference type="KEGG" id="bpro:PMF13cell1_00102"/>
<proteinExistence type="predicted"/>
<reference evidence="1 2" key="1">
    <citation type="submission" date="2019-01" db="EMBL/GenBank/DDBJ databases">
        <title>PMF-metabolizing Aryl O-demethylase.</title>
        <authorList>
            <person name="Kim M."/>
        </authorList>
    </citation>
    <scope>NUCLEOTIDE SEQUENCE [LARGE SCALE GENOMIC DNA]</scope>
    <source>
        <strain evidence="1 2">PMF1</strain>
    </source>
</reference>
<dbReference type="RefSeq" id="WP_118635375.1">
    <property type="nucleotide sequence ID" value="NZ_CP035945.1"/>
</dbReference>
<evidence type="ECO:0000313" key="1">
    <source>
        <dbReference type="EMBL" id="QBE94609.1"/>
    </source>
</evidence>
<dbReference type="AlphaFoldDB" id="A0A4P6LRY5"/>